<sequence>MRLRNTIPLIRRPVEPSGMRPVVDHVPFAVRDLAEANARFERAGLPTTSGGTHGDGTTEMAQVVLPDGSYLELLAPTGEGEPGFWPTALAVGAGPCAWGVQSGSVHNELQRVITHDVRVDGPHRASRSRPDGTHVEWDMGFLGPDDREVLPFLIADRTPRDYRVPDSELYGSPVSGIGWIVIAVRDLNATIEEFHDLFRLPEPKTDVDTRFGELAWFPEQSFVLAEPTDGQVADRLDSIGPGPAAVFLSAEIDRARNRFPLEGARSLFDHRLAFIEEFDGRLGLVSRG</sequence>
<dbReference type="EMBL" id="CP008874">
    <property type="protein sequence ID" value="AKH97936.1"/>
    <property type="molecule type" value="Genomic_DNA"/>
</dbReference>
<dbReference type="PANTHER" id="PTHR40265">
    <property type="entry name" value="BLL2707 PROTEIN"/>
    <property type="match status" value="1"/>
</dbReference>
<dbReference type="Gene3D" id="3.10.180.10">
    <property type="entry name" value="2,3-Dihydroxybiphenyl 1,2-Dioxygenase, domain 1"/>
    <property type="match status" value="1"/>
</dbReference>
<proteinExistence type="predicted"/>
<evidence type="ECO:0000313" key="2">
    <source>
        <dbReference type="EMBL" id="AKH97936.1"/>
    </source>
</evidence>
<evidence type="ECO:0000313" key="3">
    <source>
        <dbReference type="Proteomes" id="UP000069906"/>
    </source>
</evidence>
<protein>
    <recommendedName>
        <fullName evidence="1">VOC domain-containing protein</fullName>
    </recommendedName>
</protein>
<dbReference type="InterPro" id="IPR025870">
    <property type="entry name" value="Glyoxalase-like_dom"/>
</dbReference>
<keyword evidence="3" id="KW-1185">Reference proteome</keyword>
<dbReference type="SUPFAM" id="SSF54593">
    <property type="entry name" value="Glyoxalase/Bleomycin resistance protein/Dihydroxybiphenyl dioxygenase"/>
    <property type="match status" value="2"/>
</dbReference>
<feature type="domain" description="VOC" evidence="1">
    <location>
        <begin position="1"/>
        <end position="76"/>
    </location>
</feature>
<dbReference type="Pfam" id="PF13468">
    <property type="entry name" value="Glyoxalase_3"/>
    <property type="match status" value="1"/>
</dbReference>
<dbReference type="Proteomes" id="UP000069906">
    <property type="component" value="Chromosome"/>
</dbReference>
<evidence type="ECO:0000259" key="1">
    <source>
        <dbReference type="PROSITE" id="PS51819"/>
    </source>
</evidence>
<dbReference type="InterPro" id="IPR029068">
    <property type="entry name" value="Glyas_Bleomycin-R_OHBP_Dase"/>
</dbReference>
<organism evidence="2 3">
    <name type="scientific">Halanaeroarchaeum sulfurireducens</name>
    <dbReference type="NCBI Taxonomy" id="1604004"/>
    <lineage>
        <taxon>Archaea</taxon>
        <taxon>Methanobacteriati</taxon>
        <taxon>Methanobacteriota</taxon>
        <taxon>Stenosarchaea group</taxon>
        <taxon>Halobacteria</taxon>
        <taxon>Halobacteriales</taxon>
        <taxon>Halobacteriaceae</taxon>
        <taxon>Halanaeroarchaeum</taxon>
    </lineage>
</organism>
<dbReference type="PROSITE" id="PS51819">
    <property type="entry name" value="VOC"/>
    <property type="match status" value="1"/>
</dbReference>
<dbReference type="KEGG" id="hsu:HLASF_1453"/>
<accession>A0A0F7P9V8</accession>
<dbReference type="InterPro" id="IPR037523">
    <property type="entry name" value="VOC_core"/>
</dbReference>
<gene>
    <name evidence="2" type="ORF">HLASF_1453</name>
</gene>
<name>A0A0F7P9V8_9EURY</name>
<dbReference type="AlphaFoldDB" id="A0A0F7P9V8"/>
<dbReference type="HOGENOM" id="CLU_058475_1_1_2"/>
<dbReference type="PANTHER" id="PTHR40265:SF1">
    <property type="entry name" value="GLYOXALASE-LIKE DOMAIN-CONTAINING PROTEIN"/>
    <property type="match status" value="1"/>
</dbReference>
<reference evidence="2 3" key="1">
    <citation type="journal article" date="2015" name="ISME J.">
        <title>Elemental sulfur and acetate can support life of a novel strictly anaerobic haloarchaeon.</title>
        <authorList>
            <person name="Sorokin D.Y."/>
            <person name="Kublanov I.V."/>
            <person name="Gavrilov S.N."/>
            <person name="Rojo D."/>
            <person name="Roman P."/>
            <person name="Golyshin P.N."/>
            <person name="Slepak V.Z."/>
            <person name="Smedile F."/>
            <person name="Ferrer M."/>
            <person name="Messina E."/>
            <person name="La Cono V."/>
            <person name="Yakimov M.M."/>
        </authorList>
    </citation>
    <scope>NUCLEOTIDE SEQUENCE [LARGE SCALE GENOMIC DNA]</scope>
    <source>
        <strain evidence="2 3">HSR2</strain>
    </source>
</reference>